<dbReference type="GO" id="GO:0031640">
    <property type="term" value="P:killing of cells of another organism"/>
    <property type="evidence" value="ECO:0007669"/>
    <property type="project" value="UniProtKB-KW"/>
</dbReference>
<dbReference type="InterPro" id="IPR023346">
    <property type="entry name" value="Lysozyme-like_dom_sf"/>
</dbReference>
<keyword evidence="3" id="KW-0326">Glycosidase</keyword>
<dbReference type="InterPro" id="IPR051018">
    <property type="entry name" value="Bacteriophage_GH24"/>
</dbReference>
<dbReference type="SUPFAM" id="SSF53955">
    <property type="entry name" value="Lysozyme-like"/>
    <property type="match status" value="1"/>
</dbReference>
<comment type="similarity">
    <text evidence="3">Belongs to the glycosyl hydrolase 24 family.</text>
</comment>
<dbReference type="Proteomes" id="UP000190667">
    <property type="component" value="Unassembled WGS sequence"/>
</dbReference>
<accession>A0A1S8Y709</accession>
<evidence type="ECO:0000256" key="2">
    <source>
        <dbReference type="ARBA" id="ARBA00022638"/>
    </source>
</evidence>
<dbReference type="InterPro" id="IPR002196">
    <property type="entry name" value="Glyco_hydro_24"/>
</dbReference>
<organism evidence="4 5">
    <name type="scientific">Izhakiella australiensis</name>
    <dbReference type="NCBI Taxonomy" id="1926881"/>
    <lineage>
        <taxon>Bacteria</taxon>
        <taxon>Pseudomonadati</taxon>
        <taxon>Pseudomonadota</taxon>
        <taxon>Gammaproteobacteria</taxon>
        <taxon>Enterobacterales</taxon>
        <taxon>Erwiniaceae</taxon>
        <taxon>Izhakiella</taxon>
    </lineage>
</organism>
<comment type="caution">
    <text evidence="4">The sequence shown here is derived from an EMBL/GenBank/DDBJ whole genome shotgun (WGS) entry which is preliminary data.</text>
</comment>
<sequence>MNPPTDILKSVSVNGRNLPDNAFSAAVSLTFRTGCGNMRTSTLFSLLRSGQVKAACGQFTRWVWSGGKVLPGLETRAGNEKALCEDGLK</sequence>
<dbReference type="EMBL" id="MRUL01000043">
    <property type="protein sequence ID" value="OON34636.1"/>
    <property type="molecule type" value="Genomic_DNA"/>
</dbReference>
<evidence type="ECO:0000313" key="4">
    <source>
        <dbReference type="EMBL" id="OON34636.1"/>
    </source>
</evidence>
<dbReference type="Pfam" id="PF00959">
    <property type="entry name" value="Phage_lysozyme"/>
    <property type="match status" value="1"/>
</dbReference>
<dbReference type="GO" id="GO:0016998">
    <property type="term" value="P:cell wall macromolecule catabolic process"/>
    <property type="evidence" value="ECO:0007669"/>
    <property type="project" value="InterPro"/>
</dbReference>
<dbReference type="STRING" id="1926881.BTJ39_23880"/>
<name>A0A1S8Y709_9GAMM</name>
<dbReference type="PANTHER" id="PTHR38107:SF4">
    <property type="entry name" value="LYSOZYME"/>
    <property type="match status" value="1"/>
</dbReference>
<proteinExistence type="inferred from homology"/>
<keyword evidence="3" id="KW-0378">Hydrolase</keyword>
<dbReference type="AlphaFoldDB" id="A0A1S8Y709"/>
<evidence type="ECO:0000313" key="5">
    <source>
        <dbReference type="Proteomes" id="UP000190667"/>
    </source>
</evidence>
<dbReference type="GO" id="GO:0003796">
    <property type="term" value="F:lysozyme activity"/>
    <property type="evidence" value="ECO:0007669"/>
    <property type="project" value="UniProtKB-EC"/>
</dbReference>
<dbReference type="Gene3D" id="1.10.530.40">
    <property type="match status" value="1"/>
</dbReference>
<keyword evidence="5" id="KW-1185">Reference proteome</keyword>
<dbReference type="PANTHER" id="PTHR38107">
    <property type="match status" value="1"/>
</dbReference>
<keyword evidence="2 3" id="KW-0081">Bacteriolytic enzyme</keyword>
<dbReference type="GO" id="GO:0042742">
    <property type="term" value="P:defense response to bacterium"/>
    <property type="evidence" value="ECO:0007669"/>
    <property type="project" value="UniProtKB-KW"/>
</dbReference>
<dbReference type="EC" id="3.2.1.17" evidence="3"/>
<protein>
    <recommendedName>
        <fullName evidence="3">Lysozyme</fullName>
        <ecNumber evidence="3">3.2.1.17</ecNumber>
    </recommendedName>
</protein>
<dbReference type="InterPro" id="IPR023347">
    <property type="entry name" value="Lysozyme_dom_sf"/>
</dbReference>
<evidence type="ECO:0000256" key="1">
    <source>
        <dbReference type="ARBA" id="ARBA00022529"/>
    </source>
</evidence>
<dbReference type="GO" id="GO:0009253">
    <property type="term" value="P:peptidoglycan catabolic process"/>
    <property type="evidence" value="ECO:0007669"/>
    <property type="project" value="InterPro"/>
</dbReference>
<gene>
    <name evidence="4" type="ORF">BTJ39_23880</name>
</gene>
<evidence type="ECO:0000256" key="3">
    <source>
        <dbReference type="RuleBase" id="RU003788"/>
    </source>
</evidence>
<keyword evidence="1 3" id="KW-0929">Antimicrobial</keyword>
<comment type="catalytic activity">
    <reaction evidence="3">
        <text>Hydrolysis of (1-&gt;4)-beta-linkages between N-acetylmuramic acid and N-acetyl-D-glucosamine residues in a peptidoglycan and between N-acetyl-D-glucosamine residues in chitodextrins.</text>
        <dbReference type="EC" id="3.2.1.17"/>
    </reaction>
</comment>
<reference evidence="4 5" key="1">
    <citation type="submission" date="2016-12" db="EMBL/GenBank/DDBJ databases">
        <title>Izhakiella australiana sp. nov. of genus Izhakiella isolated from Australian desert.</title>
        <authorList>
            <person name="Ji M."/>
        </authorList>
    </citation>
    <scope>NUCLEOTIDE SEQUENCE [LARGE SCALE GENOMIC DNA]</scope>
    <source>
        <strain evidence="4 5">D4N98</strain>
    </source>
</reference>